<protein>
    <submittedName>
        <fullName evidence="6">Peroxidasin-like protein</fullName>
    </submittedName>
</protein>
<evidence type="ECO:0000313" key="6">
    <source>
        <dbReference type="EMBL" id="RMZ96864.1"/>
    </source>
</evidence>
<dbReference type="SMART" id="SM00365">
    <property type="entry name" value="LRR_SD22"/>
    <property type="match status" value="3"/>
</dbReference>
<dbReference type="STRING" id="10195.A0A3M7PDQ7"/>
<sequence>MMGYTTRLNLCIILVFFLFDSSQAVVSNTICAPIPQDRRQQICQCTKHLQLHCSFISDIIRMETKDLDSGLRPIFYDNVTLERLVDFDDYGDMNANFELNKKRYNNNKKMFYLYFPNFKIFNSPFIRLTLKKFLYVPSFAFTDESSTKTIETLVFELPEVYDFGVDKYAFFNLKTTDLLLIEGPFNQVTFHKEAFSNSVINELVIGCYCIECESFEGKCRLVFSQESKYPNQREVENKTSPYIKSIKLFGTEFDWNFDTLPSLESLENLEISNSKFHQNPDFDVQSSKVYPNLKQFIFKNNNLQGLDQLNYLKNFPKLRVLNLNSNEIEILDSNSFNNLKFLLEINMENNNLENINSDIFGTNLTSLNTLKLGQNRINRMQNGAFRNLENLQILDLSYNKITSLEKDTLFGLKNLKELYASYNPFKSFDLNTFKHTLSLNRLDVIGQADADWFNFENDDVCLLSYFKCDTQININPDQRCNCFVKYANFISSSSHSGAVKWYKPCLSTEKENLNRYLEETNRYFAEIKNLELNEKDPNARSNSLFDSKINCPKNLVKDCFSDIELNFVSNSCLYWKLVSPQPAKVNLKQQKVEEFTSKQEDNFTSHVTYSEIFESKEVVRQALETKENYLFCDSLSDHNCIMVILIFLALVFFISIVSLLIGIFLFCNRSKYVYHAANSGYPQDE</sequence>
<evidence type="ECO:0000256" key="1">
    <source>
        <dbReference type="ARBA" id="ARBA00022614"/>
    </source>
</evidence>
<reference evidence="6 7" key="1">
    <citation type="journal article" date="2018" name="Sci. Rep.">
        <title>Genomic signatures of local adaptation to the degree of environmental predictability in rotifers.</title>
        <authorList>
            <person name="Franch-Gras L."/>
            <person name="Hahn C."/>
            <person name="Garcia-Roger E.M."/>
            <person name="Carmona M.J."/>
            <person name="Serra M."/>
            <person name="Gomez A."/>
        </authorList>
    </citation>
    <scope>NUCLEOTIDE SEQUENCE [LARGE SCALE GENOMIC DNA]</scope>
    <source>
        <strain evidence="6">HYR1</strain>
    </source>
</reference>
<keyword evidence="7" id="KW-1185">Reference proteome</keyword>
<feature type="transmembrane region" description="Helical" evidence="4">
    <location>
        <begin position="641"/>
        <end position="666"/>
    </location>
</feature>
<dbReference type="Gene3D" id="3.80.10.10">
    <property type="entry name" value="Ribonuclease Inhibitor"/>
    <property type="match status" value="1"/>
</dbReference>
<dbReference type="InterPro" id="IPR003591">
    <property type="entry name" value="Leu-rich_rpt_typical-subtyp"/>
</dbReference>
<keyword evidence="4" id="KW-1133">Transmembrane helix</keyword>
<dbReference type="SUPFAM" id="SSF52058">
    <property type="entry name" value="L domain-like"/>
    <property type="match status" value="1"/>
</dbReference>
<feature type="chain" id="PRO_5018328207" evidence="5">
    <location>
        <begin position="25"/>
        <end position="685"/>
    </location>
</feature>
<evidence type="ECO:0000256" key="2">
    <source>
        <dbReference type="ARBA" id="ARBA00022729"/>
    </source>
</evidence>
<dbReference type="EMBL" id="REGN01011832">
    <property type="protein sequence ID" value="RMZ96864.1"/>
    <property type="molecule type" value="Genomic_DNA"/>
</dbReference>
<organism evidence="6 7">
    <name type="scientific">Brachionus plicatilis</name>
    <name type="common">Marine rotifer</name>
    <name type="synonym">Brachionus muelleri</name>
    <dbReference type="NCBI Taxonomy" id="10195"/>
    <lineage>
        <taxon>Eukaryota</taxon>
        <taxon>Metazoa</taxon>
        <taxon>Spiralia</taxon>
        <taxon>Gnathifera</taxon>
        <taxon>Rotifera</taxon>
        <taxon>Eurotatoria</taxon>
        <taxon>Monogononta</taxon>
        <taxon>Pseudotrocha</taxon>
        <taxon>Ploima</taxon>
        <taxon>Brachionidae</taxon>
        <taxon>Brachionus</taxon>
    </lineage>
</organism>
<evidence type="ECO:0000256" key="5">
    <source>
        <dbReference type="SAM" id="SignalP"/>
    </source>
</evidence>
<dbReference type="InterPro" id="IPR032675">
    <property type="entry name" value="LRR_dom_sf"/>
</dbReference>
<keyword evidence="1" id="KW-0433">Leucine-rich repeat</keyword>
<dbReference type="SMART" id="SM00369">
    <property type="entry name" value="LRR_TYP"/>
    <property type="match status" value="5"/>
</dbReference>
<dbReference type="Pfam" id="PF13855">
    <property type="entry name" value="LRR_8"/>
    <property type="match status" value="1"/>
</dbReference>
<keyword evidence="4" id="KW-0472">Membrane</keyword>
<dbReference type="OrthoDB" id="676979at2759"/>
<keyword evidence="2 5" id="KW-0732">Signal</keyword>
<dbReference type="Proteomes" id="UP000276133">
    <property type="component" value="Unassembled WGS sequence"/>
</dbReference>
<dbReference type="AlphaFoldDB" id="A0A3M7PDQ7"/>
<evidence type="ECO:0000256" key="3">
    <source>
        <dbReference type="ARBA" id="ARBA00022737"/>
    </source>
</evidence>
<proteinExistence type="predicted"/>
<keyword evidence="3" id="KW-0677">Repeat</keyword>
<dbReference type="PANTHER" id="PTHR24366">
    <property type="entry name" value="IG(IMMUNOGLOBULIN) AND LRR(LEUCINE RICH REPEAT) DOMAINS"/>
    <property type="match status" value="1"/>
</dbReference>
<accession>A0A3M7PDQ7</accession>
<comment type="caution">
    <text evidence="6">The sequence shown here is derived from an EMBL/GenBank/DDBJ whole genome shotgun (WGS) entry which is preliminary data.</text>
</comment>
<dbReference type="InterPro" id="IPR001611">
    <property type="entry name" value="Leu-rich_rpt"/>
</dbReference>
<feature type="signal peptide" evidence="5">
    <location>
        <begin position="1"/>
        <end position="24"/>
    </location>
</feature>
<dbReference type="PANTHER" id="PTHR24366:SF161">
    <property type="entry name" value="TIR DOMAIN-CONTAINING PROTEIN"/>
    <property type="match status" value="1"/>
</dbReference>
<gene>
    <name evidence="6" type="ORF">BpHYR1_036662</name>
</gene>
<evidence type="ECO:0000256" key="4">
    <source>
        <dbReference type="SAM" id="Phobius"/>
    </source>
</evidence>
<keyword evidence="4" id="KW-0812">Transmembrane</keyword>
<evidence type="ECO:0000313" key="7">
    <source>
        <dbReference type="Proteomes" id="UP000276133"/>
    </source>
</evidence>
<dbReference type="PROSITE" id="PS51450">
    <property type="entry name" value="LRR"/>
    <property type="match status" value="2"/>
</dbReference>
<name>A0A3M7PDQ7_BRAPC</name>